<dbReference type="Pfam" id="PF14716">
    <property type="entry name" value="HHH_8"/>
    <property type="match status" value="1"/>
</dbReference>
<dbReference type="InterPro" id="IPR019843">
    <property type="entry name" value="DNA_pol-X_BS"/>
</dbReference>
<dbReference type="GO" id="GO:0003677">
    <property type="term" value="F:DNA binding"/>
    <property type="evidence" value="ECO:0007669"/>
    <property type="project" value="UniProtKB-KW"/>
</dbReference>
<evidence type="ECO:0000256" key="2">
    <source>
        <dbReference type="ARBA" id="ARBA00004123"/>
    </source>
</evidence>
<dbReference type="PANTHER" id="PTHR11276">
    <property type="entry name" value="DNA POLYMERASE TYPE-X FAMILY MEMBER"/>
    <property type="match status" value="1"/>
</dbReference>
<dbReference type="Proteomes" id="UP000717696">
    <property type="component" value="Unassembled WGS sequence"/>
</dbReference>
<evidence type="ECO:0000256" key="13">
    <source>
        <dbReference type="ARBA" id="ARBA00023125"/>
    </source>
</evidence>
<dbReference type="EC" id="2.7.7.7" evidence="4"/>
<evidence type="ECO:0000256" key="7">
    <source>
        <dbReference type="ARBA" id="ARBA00022679"/>
    </source>
</evidence>
<comment type="caution">
    <text evidence="21">The sequence shown here is derived from an EMBL/GenBank/DDBJ whole genome shotgun (WGS) entry which is preliminary data.</text>
</comment>
<feature type="region of interest" description="Disordered" evidence="19">
    <location>
        <begin position="352"/>
        <end position="403"/>
    </location>
</feature>
<dbReference type="SUPFAM" id="SSF81585">
    <property type="entry name" value="PsbU/PolX domain-like"/>
    <property type="match status" value="1"/>
</dbReference>
<dbReference type="InterPro" id="IPR001357">
    <property type="entry name" value="BRCT_dom"/>
</dbReference>
<dbReference type="CDD" id="cd00141">
    <property type="entry name" value="NT_POLXc"/>
    <property type="match status" value="1"/>
</dbReference>
<keyword evidence="9" id="KW-0235">DNA replication</keyword>
<evidence type="ECO:0000256" key="3">
    <source>
        <dbReference type="ARBA" id="ARBA00008323"/>
    </source>
</evidence>
<comment type="similarity">
    <text evidence="3">Belongs to the DNA polymerase type-X family.</text>
</comment>
<keyword evidence="11" id="KW-0227">DNA damage</keyword>
<dbReference type="AlphaFoldDB" id="A0A9P9FIA5"/>
<dbReference type="GO" id="GO:0046872">
    <property type="term" value="F:metal ion binding"/>
    <property type="evidence" value="ECO:0007669"/>
    <property type="project" value="UniProtKB-KW"/>
</dbReference>
<feature type="region of interest" description="Disordered" evidence="19">
    <location>
        <begin position="121"/>
        <end position="173"/>
    </location>
</feature>
<dbReference type="Gene3D" id="1.10.150.20">
    <property type="entry name" value="5' to 3' exonuclease, C-terminal subdomain"/>
    <property type="match status" value="1"/>
</dbReference>
<dbReference type="SMART" id="SM00483">
    <property type="entry name" value="POLXc"/>
    <property type="match status" value="1"/>
</dbReference>
<dbReference type="GO" id="GO:0005634">
    <property type="term" value="C:nucleus"/>
    <property type="evidence" value="ECO:0007669"/>
    <property type="project" value="UniProtKB-SubCell"/>
</dbReference>
<dbReference type="InterPro" id="IPR029398">
    <property type="entry name" value="PolB_thumb"/>
</dbReference>
<evidence type="ECO:0000256" key="10">
    <source>
        <dbReference type="ARBA" id="ARBA00022723"/>
    </source>
</evidence>
<feature type="compositionally biased region" description="Polar residues" evidence="19">
    <location>
        <begin position="292"/>
        <end position="308"/>
    </location>
</feature>
<evidence type="ECO:0000256" key="11">
    <source>
        <dbReference type="ARBA" id="ARBA00022763"/>
    </source>
</evidence>
<keyword evidence="10" id="KW-0479">Metal-binding</keyword>
<keyword evidence="7" id="KW-0808">Transferase</keyword>
<dbReference type="InterPro" id="IPR027421">
    <property type="entry name" value="DNA_pol_lamdba_lyase_dom_sf"/>
</dbReference>
<evidence type="ECO:0000256" key="15">
    <source>
        <dbReference type="ARBA" id="ARBA00023239"/>
    </source>
</evidence>
<evidence type="ECO:0000256" key="1">
    <source>
        <dbReference type="ARBA" id="ARBA00001936"/>
    </source>
</evidence>
<evidence type="ECO:0000256" key="17">
    <source>
        <dbReference type="ARBA" id="ARBA00049244"/>
    </source>
</evidence>
<keyword evidence="22" id="KW-1185">Reference proteome</keyword>
<dbReference type="PRINTS" id="PR00869">
    <property type="entry name" value="DNAPOLX"/>
</dbReference>
<name>A0A9P9FIA5_9HYPO</name>
<feature type="domain" description="BRCT" evidence="20">
    <location>
        <begin position="175"/>
        <end position="270"/>
    </location>
</feature>
<dbReference type="PANTHER" id="PTHR11276:SF28">
    <property type="entry name" value="DNA POLYMERASE LAMBDA"/>
    <property type="match status" value="1"/>
</dbReference>
<feature type="region of interest" description="Disordered" evidence="19">
    <location>
        <begin position="288"/>
        <end position="338"/>
    </location>
</feature>
<dbReference type="Gene3D" id="3.30.460.10">
    <property type="entry name" value="Beta Polymerase, domain 2"/>
    <property type="match status" value="1"/>
</dbReference>
<keyword evidence="6" id="KW-0237">DNA synthesis</keyword>
<feature type="region of interest" description="Disordered" evidence="19">
    <location>
        <begin position="39"/>
        <end position="83"/>
    </location>
</feature>
<evidence type="ECO:0000313" key="22">
    <source>
        <dbReference type="Proteomes" id="UP000717696"/>
    </source>
</evidence>
<dbReference type="InterPro" id="IPR028207">
    <property type="entry name" value="DNA_pol_B_palm_palm"/>
</dbReference>
<evidence type="ECO:0000256" key="12">
    <source>
        <dbReference type="ARBA" id="ARBA00022932"/>
    </source>
</evidence>
<dbReference type="GO" id="GO:0006303">
    <property type="term" value="P:double-strand break repair via nonhomologous end joining"/>
    <property type="evidence" value="ECO:0007669"/>
    <property type="project" value="TreeGrafter"/>
</dbReference>
<dbReference type="GO" id="GO:0006260">
    <property type="term" value="P:DNA replication"/>
    <property type="evidence" value="ECO:0007669"/>
    <property type="project" value="UniProtKB-KW"/>
</dbReference>
<dbReference type="InterPro" id="IPR002054">
    <property type="entry name" value="DNA-dir_DNA_pol_X"/>
</dbReference>
<dbReference type="Pfam" id="PF10391">
    <property type="entry name" value="DNA_pol_lambd_f"/>
    <property type="match status" value="1"/>
</dbReference>
<dbReference type="InterPro" id="IPR002008">
    <property type="entry name" value="DNA_pol_X_beta-like"/>
</dbReference>
<comment type="cofactor">
    <cofactor evidence="1">
        <name>Mn(2+)</name>
        <dbReference type="ChEBI" id="CHEBI:29035"/>
    </cofactor>
</comment>
<dbReference type="GO" id="GO:0003887">
    <property type="term" value="F:DNA-directed DNA polymerase activity"/>
    <property type="evidence" value="ECO:0007669"/>
    <property type="project" value="UniProtKB-KW"/>
</dbReference>
<evidence type="ECO:0000256" key="19">
    <source>
        <dbReference type="SAM" id="MobiDB-lite"/>
    </source>
</evidence>
<protein>
    <recommendedName>
        <fullName evidence="5">DNA polymerase lambda</fullName>
        <ecNumber evidence="4">2.7.7.7</ecNumber>
    </recommendedName>
</protein>
<keyword evidence="13" id="KW-0238">DNA-binding</keyword>
<dbReference type="EMBL" id="JAGMUU010000001">
    <property type="protein sequence ID" value="KAH7163170.1"/>
    <property type="molecule type" value="Genomic_DNA"/>
</dbReference>
<feature type="compositionally biased region" description="Low complexity" evidence="19">
    <location>
        <begin position="71"/>
        <end position="83"/>
    </location>
</feature>
<dbReference type="Gene3D" id="3.30.210.10">
    <property type="entry name" value="DNA polymerase, thumb domain"/>
    <property type="match status" value="1"/>
</dbReference>
<proteinExistence type="inferred from homology"/>
<comment type="catalytic activity">
    <reaction evidence="17">
        <text>DNA(n) + a 2'-deoxyribonucleoside 5'-triphosphate = DNA(n+1) + diphosphate</text>
        <dbReference type="Rhea" id="RHEA:22508"/>
        <dbReference type="Rhea" id="RHEA-COMP:17339"/>
        <dbReference type="Rhea" id="RHEA-COMP:17340"/>
        <dbReference type="ChEBI" id="CHEBI:33019"/>
        <dbReference type="ChEBI" id="CHEBI:61560"/>
        <dbReference type="ChEBI" id="CHEBI:173112"/>
        <dbReference type="EC" id="2.7.7.7"/>
    </reaction>
</comment>
<feature type="compositionally biased region" description="Polar residues" evidence="19">
    <location>
        <begin position="329"/>
        <end position="338"/>
    </location>
</feature>
<evidence type="ECO:0000259" key="20">
    <source>
        <dbReference type="PROSITE" id="PS50172"/>
    </source>
</evidence>
<dbReference type="InterPro" id="IPR010996">
    <property type="entry name" value="HHH_MUS81"/>
</dbReference>
<dbReference type="FunFam" id="3.30.210.10:FF:000001">
    <property type="entry name" value="DNA polymerase lambda"/>
    <property type="match status" value="1"/>
</dbReference>
<dbReference type="FunFam" id="1.10.150.20:FF:000010">
    <property type="entry name" value="DNA polymerase lambda"/>
    <property type="match status" value="1"/>
</dbReference>
<dbReference type="InterPro" id="IPR043519">
    <property type="entry name" value="NT_sf"/>
</dbReference>
<dbReference type="InterPro" id="IPR037160">
    <property type="entry name" value="DNA_Pol_thumb_sf"/>
</dbReference>
<organism evidence="21 22">
    <name type="scientific">Dactylonectria estremocensis</name>
    <dbReference type="NCBI Taxonomy" id="1079267"/>
    <lineage>
        <taxon>Eukaryota</taxon>
        <taxon>Fungi</taxon>
        <taxon>Dikarya</taxon>
        <taxon>Ascomycota</taxon>
        <taxon>Pezizomycotina</taxon>
        <taxon>Sordariomycetes</taxon>
        <taxon>Hypocreomycetidae</taxon>
        <taxon>Hypocreales</taxon>
        <taxon>Nectriaceae</taxon>
        <taxon>Dactylonectria</taxon>
    </lineage>
</organism>
<keyword evidence="14" id="KW-0234">DNA repair</keyword>
<evidence type="ECO:0000256" key="14">
    <source>
        <dbReference type="ARBA" id="ARBA00023204"/>
    </source>
</evidence>
<dbReference type="SUPFAM" id="SSF47802">
    <property type="entry name" value="DNA polymerase beta, N-terminal domain-like"/>
    <property type="match status" value="1"/>
</dbReference>
<dbReference type="OrthoDB" id="205514at2759"/>
<keyword evidence="16" id="KW-0539">Nucleus</keyword>
<evidence type="ECO:0000256" key="16">
    <source>
        <dbReference type="ARBA" id="ARBA00023242"/>
    </source>
</evidence>
<dbReference type="InterPro" id="IPR018944">
    <property type="entry name" value="DNA_pol_lambd_fingers_domain"/>
</dbReference>
<evidence type="ECO:0000256" key="5">
    <source>
        <dbReference type="ARBA" id="ARBA00016513"/>
    </source>
</evidence>
<dbReference type="PROSITE" id="PS50172">
    <property type="entry name" value="BRCT"/>
    <property type="match status" value="1"/>
</dbReference>
<dbReference type="GO" id="GO:0016829">
    <property type="term" value="F:lyase activity"/>
    <property type="evidence" value="ECO:0007669"/>
    <property type="project" value="UniProtKB-KW"/>
</dbReference>
<evidence type="ECO:0000256" key="8">
    <source>
        <dbReference type="ARBA" id="ARBA00022695"/>
    </source>
</evidence>
<keyword evidence="8" id="KW-0548">Nucleotidyltransferase</keyword>
<keyword evidence="15" id="KW-0456">Lyase</keyword>
<accession>A0A9P9FIA5</accession>
<dbReference type="InterPro" id="IPR022312">
    <property type="entry name" value="DNA_pol_X"/>
</dbReference>
<feature type="active site" description="Nucleophile; Schiff-base intermediate with DNA; for 5'-dRP lyase activity" evidence="18">
    <location>
        <position position="550"/>
    </location>
</feature>
<evidence type="ECO:0000256" key="4">
    <source>
        <dbReference type="ARBA" id="ARBA00012417"/>
    </source>
</evidence>
<dbReference type="SUPFAM" id="SSF81301">
    <property type="entry name" value="Nucleotidyltransferase"/>
    <property type="match status" value="1"/>
</dbReference>
<dbReference type="InterPro" id="IPR036420">
    <property type="entry name" value="BRCT_dom_sf"/>
</dbReference>
<comment type="subcellular location">
    <subcellularLocation>
        <location evidence="2">Nucleus</location>
    </subcellularLocation>
</comment>
<dbReference type="Pfam" id="PF14792">
    <property type="entry name" value="DNA_pol_B_palm"/>
    <property type="match status" value="1"/>
</dbReference>
<evidence type="ECO:0000313" key="21">
    <source>
        <dbReference type="EMBL" id="KAH7163170.1"/>
    </source>
</evidence>
<keyword evidence="12" id="KW-0239">DNA-directed DNA polymerase</keyword>
<dbReference type="PROSITE" id="PS00522">
    <property type="entry name" value="DNA_POLYMERASE_X"/>
    <property type="match status" value="1"/>
</dbReference>
<dbReference type="Gene3D" id="1.10.150.110">
    <property type="entry name" value="DNA polymerase beta, N-terminal domain-like"/>
    <property type="match status" value="1"/>
</dbReference>
<evidence type="ECO:0000256" key="6">
    <source>
        <dbReference type="ARBA" id="ARBA00022634"/>
    </source>
</evidence>
<evidence type="ECO:0000256" key="9">
    <source>
        <dbReference type="ARBA" id="ARBA00022705"/>
    </source>
</evidence>
<gene>
    <name evidence="21" type="ORF">B0J13DRAFT_538000</name>
</gene>
<feature type="region of interest" description="Disordered" evidence="19">
    <location>
        <begin position="423"/>
        <end position="467"/>
    </location>
</feature>
<dbReference type="Gene3D" id="3.40.50.10190">
    <property type="entry name" value="BRCT domain"/>
    <property type="match status" value="1"/>
</dbReference>
<sequence>MPSFQEKVAFFDQLKTNYSDDEFDDDEQNERKQSRCFFTAKAAPPSAVPREPPIVLDLTEDEPPKAKPIPRRVSSVSTPVPSGSAKIIKGTPITTLGQKRRVGALLDAQSADVILVDETPIPDSTRPARRRILRGDSTPIFPSKRSLGNNKEDSPSSSIAMKKRKREPSMKLRPEEQQLFRNLLFFYVPDNDIAPARRLRITKAREFGATWTRNPASATHIVVEKNIAFKEVDGVLRSANKTLPPEVVNEDYPLDCIQFKALLQCNQKKYQLTGQPTEVDKLRVSAAPPISSEPNQSAQSLPLKSPQRNPRKWDYLPPIGTPTGGEESPQPSCVTLTPMATDSQPLVLDLDGLVESPKNPSEEEEPGVGDTGGNQAAAGKKVGKGIDSSPNVTRHPPTGIEPEDELTEYIALIQEYKDLPLDAEEEDGHSGKDAGSGGSEAAGASGSEDDQIQKRRRDKRKTGPGLKGLAFEDRFACNSAGAKDAKAGNPNTRIIEVLQLMADYYDRVNDHWRTAAYRKAISTLKRQDVKVTTEEEALRLPNIGSRLAQKIEEIVTTDKLKRLEYARDEPMDKVLQRFLGIYGVGNHQAQQWIAQGFRTLEDLKQKAHLTQNQLVGVDHYDDLNTRIPRREVEALGEVVRTAAQRIDPQVHLIIGGSYRRGAETSGDIDFIVTKPGTDSCGDLRTSLDAIVQRLEAEQFLVARLASSRTSSDGSKWHGCCVLPKITGFNDENYRPTWRRIDFLLVPESEMGAALIYFTGNDIFNRSMRLLASKKGMRLNQRGLYKDVMCGPQLAKVTEGELVEGRDERKIFQILGVKWREPHERWC</sequence>
<dbReference type="FunFam" id="1.10.150.110:FF:000005">
    <property type="entry name" value="DNA polymerase POL4"/>
    <property type="match status" value="1"/>
</dbReference>
<reference evidence="21" key="1">
    <citation type="journal article" date="2021" name="Nat. Commun.">
        <title>Genetic determinants of endophytism in the Arabidopsis root mycobiome.</title>
        <authorList>
            <person name="Mesny F."/>
            <person name="Miyauchi S."/>
            <person name="Thiergart T."/>
            <person name="Pickel B."/>
            <person name="Atanasova L."/>
            <person name="Karlsson M."/>
            <person name="Huettel B."/>
            <person name="Barry K.W."/>
            <person name="Haridas S."/>
            <person name="Chen C."/>
            <person name="Bauer D."/>
            <person name="Andreopoulos W."/>
            <person name="Pangilinan J."/>
            <person name="LaButti K."/>
            <person name="Riley R."/>
            <person name="Lipzen A."/>
            <person name="Clum A."/>
            <person name="Drula E."/>
            <person name="Henrissat B."/>
            <person name="Kohler A."/>
            <person name="Grigoriev I.V."/>
            <person name="Martin F.M."/>
            <person name="Hacquard S."/>
        </authorList>
    </citation>
    <scope>NUCLEOTIDE SEQUENCE</scope>
    <source>
        <strain evidence="21">MPI-CAGE-AT-0021</strain>
    </source>
</reference>
<dbReference type="PRINTS" id="PR00870">
    <property type="entry name" value="DNAPOLXBETA"/>
</dbReference>
<evidence type="ECO:0000256" key="18">
    <source>
        <dbReference type="PIRSR" id="PIRSR622312-50"/>
    </source>
</evidence>
<dbReference type="Pfam" id="PF14791">
    <property type="entry name" value="DNA_pol_B_thumb"/>
    <property type="match status" value="1"/>
</dbReference>